<keyword evidence="2" id="KW-1185">Reference proteome</keyword>
<gene>
    <name evidence="1" type="ORF">POPTR_001G254900</name>
</gene>
<organism evidence="1 2">
    <name type="scientific">Populus trichocarpa</name>
    <name type="common">Western balsam poplar</name>
    <name type="synonym">Populus balsamifera subsp. trichocarpa</name>
    <dbReference type="NCBI Taxonomy" id="3694"/>
    <lineage>
        <taxon>Eukaryota</taxon>
        <taxon>Viridiplantae</taxon>
        <taxon>Streptophyta</taxon>
        <taxon>Embryophyta</taxon>
        <taxon>Tracheophyta</taxon>
        <taxon>Spermatophyta</taxon>
        <taxon>Magnoliopsida</taxon>
        <taxon>eudicotyledons</taxon>
        <taxon>Gunneridae</taxon>
        <taxon>Pentapetalae</taxon>
        <taxon>rosids</taxon>
        <taxon>fabids</taxon>
        <taxon>Malpighiales</taxon>
        <taxon>Salicaceae</taxon>
        <taxon>Saliceae</taxon>
        <taxon>Populus</taxon>
    </lineage>
</organism>
<accession>A0A2K2C3K3</accession>
<protein>
    <submittedName>
        <fullName evidence="1">Uncharacterized protein</fullName>
    </submittedName>
</protein>
<dbReference type="PANTHER" id="PTHR34567:SF7">
    <property type="entry name" value="PENTATRICOPEPTIDE REPEAT-CONTAINING-LIKE PROTEIN"/>
    <property type="match status" value="1"/>
</dbReference>
<dbReference type="AlphaFoldDB" id="A0A2K2C3K3"/>
<dbReference type="Proteomes" id="UP000006729">
    <property type="component" value="Chromosome 1"/>
</dbReference>
<proteinExistence type="predicted"/>
<dbReference type="STRING" id="3694.A0A2K2C3K3"/>
<reference evidence="1 2" key="1">
    <citation type="journal article" date="2006" name="Science">
        <title>The genome of black cottonwood, Populus trichocarpa (Torr. &amp; Gray).</title>
        <authorList>
            <person name="Tuskan G.A."/>
            <person name="Difazio S."/>
            <person name="Jansson S."/>
            <person name="Bohlmann J."/>
            <person name="Grigoriev I."/>
            <person name="Hellsten U."/>
            <person name="Putnam N."/>
            <person name="Ralph S."/>
            <person name="Rombauts S."/>
            <person name="Salamov A."/>
            <person name="Schein J."/>
            <person name="Sterck L."/>
            <person name="Aerts A."/>
            <person name="Bhalerao R.R."/>
            <person name="Bhalerao R.P."/>
            <person name="Blaudez D."/>
            <person name="Boerjan W."/>
            <person name="Brun A."/>
            <person name="Brunner A."/>
            <person name="Busov V."/>
            <person name="Campbell M."/>
            <person name="Carlson J."/>
            <person name="Chalot M."/>
            <person name="Chapman J."/>
            <person name="Chen G.L."/>
            <person name="Cooper D."/>
            <person name="Coutinho P.M."/>
            <person name="Couturier J."/>
            <person name="Covert S."/>
            <person name="Cronk Q."/>
            <person name="Cunningham R."/>
            <person name="Davis J."/>
            <person name="Degroeve S."/>
            <person name="Dejardin A."/>
            <person name="Depamphilis C."/>
            <person name="Detter J."/>
            <person name="Dirks B."/>
            <person name="Dubchak I."/>
            <person name="Duplessis S."/>
            <person name="Ehlting J."/>
            <person name="Ellis B."/>
            <person name="Gendler K."/>
            <person name="Goodstein D."/>
            <person name="Gribskov M."/>
            <person name="Grimwood J."/>
            <person name="Groover A."/>
            <person name="Gunter L."/>
            <person name="Hamberger B."/>
            <person name="Heinze B."/>
            <person name="Helariutta Y."/>
            <person name="Henrissat B."/>
            <person name="Holligan D."/>
            <person name="Holt R."/>
            <person name="Huang W."/>
            <person name="Islam-Faridi N."/>
            <person name="Jones S."/>
            <person name="Jones-Rhoades M."/>
            <person name="Jorgensen R."/>
            <person name="Joshi C."/>
            <person name="Kangasjarvi J."/>
            <person name="Karlsson J."/>
            <person name="Kelleher C."/>
            <person name="Kirkpatrick R."/>
            <person name="Kirst M."/>
            <person name="Kohler A."/>
            <person name="Kalluri U."/>
            <person name="Larimer F."/>
            <person name="Leebens-Mack J."/>
            <person name="Leple J.C."/>
            <person name="Locascio P."/>
            <person name="Lou Y."/>
            <person name="Lucas S."/>
            <person name="Martin F."/>
            <person name="Montanini B."/>
            <person name="Napoli C."/>
            <person name="Nelson D.R."/>
            <person name="Nelson C."/>
            <person name="Nieminen K."/>
            <person name="Nilsson O."/>
            <person name="Pereda V."/>
            <person name="Peter G."/>
            <person name="Philippe R."/>
            <person name="Pilate G."/>
            <person name="Poliakov A."/>
            <person name="Razumovskaya J."/>
            <person name="Richardson P."/>
            <person name="Rinaldi C."/>
            <person name="Ritland K."/>
            <person name="Rouze P."/>
            <person name="Ryaboy D."/>
            <person name="Schmutz J."/>
            <person name="Schrader J."/>
            <person name="Segerman B."/>
            <person name="Shin H."/>
            <person name="Siddiqui A."/>
            <person name="Sterky F."/>
            <person name="Terry A."/>
            <person name="Tsai C.J."/>
            <person name="Uberbacher E."/>
            <person name="Unneberg P."/>
            <person name="Vahala J."/>
            <person name="Wall K."/>
            <person name="Wessler S."/>
            <person name="Yang G."/>
            <person name="Yin T."/>
            <person name="Douglas C."/>
            <person name="Marra M."/>
            <person name="Sandberg G."/>
            <person name="Van de Peer Y."/>
            <person name="Rokhsar D."/>
        </authorList>
    </citation>
    <scope>NUCLEOTIDE SEQUENCE [LARGE SCALE GENOMIC DNA]</scope>
    <source>
        <strain evidence="2">cv. Nisqually</strain>
    </source>
</reference>
<evidence type="ECO:0000313" key="2">
    <source>
        <dbReference type="Proteomes" id="UP000006729"/>
    </source>
</evidence>
<sequence length="146" mass="17140">MVCRGRYDAEARSRNCRNSSQRSSSSSVPGWEKEFCSEIGGIQWKRLLEAKKYISETNKIMQWDDSEGKECFYKAKYRFCSLNYGHASYCSISLPDPNKYIDEIDWDSEFDDQLLMEMEEARKPVTRCKEESSFVVNNPWMLPVEL</sequence>
<dbReference type="PANTHER" id="PTHR34567">
    <property type="entry name" value="FK506-BINDING-LIKE PROTEIN"/>
    <property type="match status" value="1"/>
</dbReference>
<dbReference type="InParanoid" id="A0A2K2C3K3"/>
<evidence type="ECO:0000313" key="1">
    <source>
        <dbReference type="EMBL" id="PNT56617.1"/>
    </source>
</evidence>
<name>A0A2K2C3K3_POPTR</name>
<dbReference type="EMBL" id="CM009290">
    <property type="protein sequence ID" value="PNT56617.1"/>
    <property type="molecule type" value="Genomic_DNA"/>
</dbReference>